<dbReference type="FunCoup" id="A0A0V0QY47">
    <property type="interactions" value="408"/>
</dbReference>
<evidence type="ECO:0000313" key="8">
    <source>
        <dbReference type="EMBL" id="KRX07207.1"/>
    </source>
</evidence>
<dbReference type="Pfam" id="PF03095">
    <property type="entry name" value="PTPA"/>
    <property type="match status" value="1"/>
</dbReference>
<keyword evidence="9" id="KW-1185">Reference proteome</keyword>
<keyword evidence="6 7" id="KW-0413">Isomerase</keyword>
<gene>
    <name evidence="8" type="ORF">PPERSA_00364</name>
</gene>
<dbReference type="InterPro" id="IPR037218">
    <property type="entry name" value="PTPA_sf"/>
</dbReference>
<dbReference type="OMA" id="SWIKINA"/>
<dbReference type="PANTHER" id="PTHR10012:SF0">
    <property type="entry name" value="SERINE_THREONINE-PROTEIN PHOSPHATASE 2A ACTIVATOR"/>
    <property type="match status" value="1"/>
</dbReference>
<evidence type="ECO:0000256" key="3">
    <source>
        <dbReference type="ARBA" id="ARBA00011019"/>
    </source>
</evidence>
<dbReference type="Gene3D" id="1.20.120.1150">
    <property type="match status" value="1"/>
</dbReference>
<comment type="caution">
    <text evidence="8">The sequence shown here is derived from an EMBL/GenBank/DDBJ whole genome shotgun (WGS) entry which is preliminary data.</text>
</comment>
<dbReference type="FunFam" id="1.20.120.1150:FF:000002">
    <property type="entry name" value="Serine/threonine-protein phosphatase 2A activator"/>
    <property type="match status" value="1"/>
</dbReference>
<keyword evidence="4 7" id="KW-0963">Cytoplasm</keyword>
<name>A0A0V0QY47_PSEPJ</name>
<dbReference type="PANTHER" id="PTHR10012">
    <property type="entry name" value="SERINE/THREONINE-PROTEIN PHOSPHATASE 2A REGULATORY SUBUNIT B"/>
    <property type="match status" value="1"/>
</dbReference>
<dbReference type="AlphaFoldDB" id="A0A0V0QY47"/>
<comment type="similarity">
    <text evidence="3 7">Belongs to the PTPA-type PPIase family.</text>
</comment>
<dbReference type="Proteomes" id="UP000054937">
    <property type="component" value="Unassembled WGS sequence"/>
</dbReference>
<dbReference type="GO" id="GO:0007052">
    <property type="term" value="P:mitotic spindle organization"/>
    <property type="evidence" value="ECO:0007669"/>
    <property type="project" value="TreeGrafter"/>
</dbReference>
<dbReference type="GO" id="GO:0000159">
    <property type="term" value="C:protein phosphatase type 2A complex"/>
    <property type="evidence" value="ECO:0007669"/>
    <property type="project" value="TreeGrafter"/>
</dbReference>
<comment type="subcellular location">
    <subcellularLocation>
        <location evidence="2 7">Cytoplasm</location>
    </subcellularLocation>
</comment>
<evidence type="ECO:0000256" key="6">
    <source>
        <dbReference type="ARBA" id="ARBA00023235"/>
    </source>
</evidence>
<dbReference type="PIRSF" id="PIRSF016325">
    <property type="entry name" value="Phstyr_phstse_ac"/>
    <property type="match status" value="1"/>
</dbReference>
<dbReference type="CDD" id="cd04087">
    <property type="entry name" value="PTPA"/>
    <property type="match status" value="1"/>
</dbReference>
<dbReference type="InterPro" id="IPR043170">
    <property type="entry name" value="PTPA_C_lid"/>
</dbReference>
<protein>
    <recommendedName>
        <fullName evidence="7">Serine/threonine-protein phosphatase 2A activator</fullName>
        <ecNumber evidence="7">5.2.1.8</ecNumber>
    </recommendedName>
    <alternativeName>
        <fullName evidence="7">Phosphotyrosyl phosphatase activator</fullName>
    </alternativeName>
</protein>
<comment type="function">
    <text evidence="7">PPIases accelerate the folding of proteins. It catalyzes the cis-trans isomerization of proline imidic peptide bonds in oligopeptides.</text>
</comment>
<comment type="catalytic activity">
    <reaction evidence="1 7">
        <text>[protein]-peptidylproline (omega=180) = [protein]-peptidylproline (omega=0)</text>
        <dbReference type="Rhea" id="RHEA:16237"/>
        <dbReference type="Rhea" id="RHEA-COMP:10747"/>
        <dbReference type="Rhea" id="RHEA-COMP:10748"/>
        <dbReference type="ChEBI" id="CHEBI:83833"/>
        <dbReference type="ChEBI" id="CHEBI:83834"/>
        <dbReference type="EC" id="5.2.1.8"/>
    </reaction>
</comment>
<accession>A0A0V0QY47</accession>
<proteinExistence type="inferred from homology"/>
<evidence type="ECO:0000313" key="9">
    <source>
        <dbReference type="Proteomes" id="UP000054937"/>
    </source>
</evidence>
<sequence>MEEQQKIEIPEKYKNFEFVQPTKQIKVEHDLSLFNKSEIYAEYMTFISQLQQSVKSKKISETPKNPKFDKIVKFLQDLIDLVDQVPPLQQQMRFGNTAFKTWHQKAGEFADKFLEDILPKEIEKAAIELKTYIMDSFGSNVRIDYGTGHEMAFTFFLMGLYKLNFFQKEDFETLVRNVFYKYISLMRKIQLTYMLEPAGSHGVWGLDDYHFLPLLFGAAELVDNQVAPSPEDIHKQNILDQYHDEYMYLECIRFIKQVKKGPFHEHSPMLNDISGAASWNKVMAGMVKMYQAEVLHKFPVAKHIYFGNLMPLK</sequence>
<dbReference type="EC" id="5.2.1.8" evidence="7"/>
<evidence type="ECO:0000256" key="1">
    <source>
        <dbReference type="ARBA" id="ARBA00000971"/>
    </source>
</evidence>
<dbReference type="GO" id="GO:0005737">
    <property type="term" value="C:cytoplasm"/>
    <property type="evidence" value="ECO:0007669"/>
    <property type="project" value="UniProtKB-SubCell"/>
</dbReference>
<evidence type="ECO:0000256" key="7">
    <source>
        <dbReference type="RuleBase" id="RU361210"/>
    </source>
</evidence>
<evidence type="ECO:0000256" key="2">
    <source>
        <dbReference type="ARBA" id="ARBA00004496"/>
    </source>
</evidence>
<organism evidence="8 9">
    <name type="scientific">Pseudocohnilembus persalinus</name>
    <name type="common">Ciliate</name>
    <dbReference type="NCBI Taxonomy" id="266149"/>
    <lineage>
        <taxon>Eukaryota</taxon>
        <taxon>Sar</taxon>
        <taxon>Alveolata</taxon>
        <taxon>Ciliophora</taxon>
        <taxon>Intramacronucleata</taxon>
        <taxon>Oligohymenophorea</taxon>
        <taxon>Scuticociliatia</taxon>
        <taxon>Philasterida</taxon>
        <taxon>Pseudocohnilembidae</taxon>
        <taxon>Pseudocohnilembus</taxon>
    </lineage>
</organism>
<dbReference type="EMBL" id="LDAU01000085">
    <property type="protein sequence ID" value="KRX07207.1"/>
    <property type="molecule type" value="Genomic_DNA"/>
</dbReference>
<reference evidence="8 9" key="1">
    <citation type="journal article" date="2015" name="Sci. Rep.">
        <title>Genome of the facultative scuticociliatosis pathogen Pseudocohnilembus persalinus provides insight into its virulence through horizontal gene transfer.</title>
        <authorList>
            <person name="Xiong J."/>
            <person name="Wang G."/>
            <person name="Cheng J."/>
            <person name="Tian M."/>
            <person name="Pan X."/>
            <person name="Warren A."/>
            <person name="Jiang C."/>
            <person name="Yuan D."/>
            <person name="Miao W."/>
        </authorList>
    </citation>
    <scope>NUCLEOTIDE SEQUENCE [LARGE SCALE GENOMIC DNA]</scope>
    <source>
        <strain evidence="8">36N120E</strain>
    </source>
</reference>
<dbReference type="InterPro" id="IPR004327">
    <property type="entry name" value="Phstyr_phstse_ac"/>
</dbReference>
<dbReference type="GO" id="GO:0008160">
    <property type="term" value="F:protein tyrosine phosphatase activator activity"/>
    <property type="evidence" value="ECO:0007669"/>
    <property type="project" value="TreeGrafter"/>
</dbReference>
<evidence type="ECO:0000256" key="5">
    <source>
        <dbReference type="ARBA" id="ARBA00023110"/>
    </source>
</evidence>
<dbReference type="OrthoDB" id="16120at2759"/>
<dbReference type="SUPFAM" id="SSF140984">
    <property type="entry name" value="PTPA-like"/>
    <property type="match status" value="1"/>
</dbReference>
<dbReference type="GO" id="GO:0005634">
    <property type="term" value="C:nucleus"/>
    <property type="evidence" value="ECO:0007669"/>
    <property type="project" value="TreeGrafter"/>
</dbReference>
<keyword evidence="5 7" id="KW-0697">Rotamase</keyword>
<dbReference type="InParanoid" id="A0A0V0QY47"/>
<dbReference type="GO" id="GO:0003755">
    <property type="term" value="F:peptidyl-prolyl cis-trans isomerase activity"/>
    <property type="evidence" value="ECO:0007669"/>
    <property type="project" value="UniProtKB-KW"/>
</dbReference>
<evidence type="ECO:0000256" key="4">
    <source>
        <dbReference type="ARBA" id="ARBA00022490"/>
    </source>
</evidence>